<reference evidence="19 20" key="1">
    <citation type="submission" date="2018-08" db="EMBL/GenBank/DDBJ databases">
        <title>Altererythrobacter sp.Ery1 and Ery12, the genome sequencing of novel strains in genus Alterythrobacter.</title>
        <authorList>
            <person name="Cheng H."/>
            <person name="Wu Y.-H."/>
            <person name="Fang C."/>
            <person name="Xu X.-W."/>
        </authorList>
    </citation>
    <scope>NUCLEOTIDE SEQUENCE [LARGE SCALE GENOMIC DNA]</scope>
    <source>
        <strain evidence="19 20">Ery1</strain>
    </source>
</reference>
<evidence type="ECO:0000313" key="20">
    <source>
        <dbReference type="Proteomes" id="UP000285092"/>
    </source>
</evidence>
<comment type="caution">
    <text evidence="19">The sequence shown here is derived from an EMBL/GenBank/DDBJ whole genome shotgun (WGS) entry which is preliminary data.</text>
</comment>
<evidence type="ECO:0000256" key="14">
    <source>
        <dbReference type="ARBA" id="ARBA00041592"/>
    </source>
</evidence>
<proteinExistence type="inferred from homology"/>
<dbReference type="GO" id="GO:0006281">
    <property type="term" value="P:DNA repair"/>
    <property type="evidence" value="ECO:0007669"/>
    <property type="project" value="UniProtKB-KW"/>
</dbReference>
<dbReference type="GO" id="GO:0046872">
    <property type="term" value="F:metal ion binding"/>
    <property type="evidence" value="ECO:0007669"/>
    <property type="project" value="UniProtKB-KW"/>
</dbReference>
<evidence type="ECO:0000256" key="8">
    <source>
        <dbReference type="ARBA" id="ARBA00022842"/>
    </source>
</evidence>
<dbReference type="PANTHER" id="PTHR47707">
    <property type="entry name" value="8-OXO-DGTP DIPHOSPHATASE"/>
    <property type="match status" value="1"/>
</dbReference>
<evidence type="ECO:0000256" key="7">
    <source>
        <dbReference type="ARBA" id="ARBA00022801"/>
    </source>
</evidence>
<evidence type="ECO:0000256" key="13">
    <source>
        <dbReference type="ARBA" id="ARBA00040794"/>
    </source>
</evidence>
<dbReference type="InterPro" id="IPR020084">
    <property type="entry name" value="NUDIX_hydrolase_CS"/>
</dbReference>
<dbReference type="GO" id="GO:0035539">
    <property type="term" value="F:8-oxo-7,8-dihydrodeoxyguanosine triphosphate pyrophosphatase activity"/>
    <property type="evidence" value="ECO:0007669"/>
    <property type="project" value="UniProtKB-EC"/>
</dbReference>
<dbReference type="GO" id="GO:0006260">
    <property type="term" value="P:DNA replication"/>
    <property type="evidence" value="ECO:0007669"/>
    <property type="project" value="UniProtKB-KW"/>
</dbReference>
<evidence type="ECO:0000256" key="3">
    <source>
        <dbReference type="ARBA" id="ARBA00022457"/>
    </source>
</evidence>
<dbReference type="Pfam" id="PF00293">
    <property type="entry name" value="NUDIX"/>
    <property type="match status" value="1"/>
</dbReference>
<organism evidence="19 20">
    <name type="scientific">Pelagerythrobacter aerophilus</name>
    <dbReference type="NCBI Taxonomy" id="2306995"/>
    <lineage>
        <taxon>Bacteria</taxon>
        <taxon>Pseudomonadati</taxon>
        <taxon>Pseudomonadota</taxon>
        <taxon>Alphaproteobacteria</taxon>
        <taxon>Sphingomonadales</taxon>
        <taxon>Erythrobacteraceae</taxon>
        <taxon>Pelagerythrobacter</taxon>
    </lineage>
</organism>
<evidence type="ECO:0000256" key="1">
    <source>
        <dbReference type="ARBA" id="ARBA00001946"/>
    </source>
</evidence>
<keyword evidence="9" id="KW-0234">DNA repair</keyword>
<keyword evidence="20" id="KW-1185">Reference proteome</keyword>
<evidence type="ECO:0000256" key="5">
    <source>
        <dbReference type="ARBA" id="ARBA00022723"/>
    </source>
</evidence>
<dbReference type="Proteomes" id="UP000285092">
    <property type="component" value="Unassembled WGS sequence"/>
</dbReference>
<dbReference type="PANTHER" id="PTHR47707:SF1">
    <property type="entry name" value="NUDIX HYDROLASE FAMILY PROTEIN"/>
    <property type="match status" value="1"/>
</dbReference>
<evidence type="ECO:0000256" key="16">
    <source>
        <dbReference type="ARBA" id="ARBA00042798"/>
    </source>
</evidence>
<dbReference type="SUPFAM" id="SSF55811">
    <property type="entry name" value="Nudix"/>
    <property type="match status" value="1"/>
</dbReference>
<evidence type="ECO:0000256" key="4">
    <source>
        <dbReference type="ARBA" id="ARBA00022705"/>
    </source>
</evidence>
<evidence type="ECO:0000256" key="9">
    <source>
        <dbReference type="ARBA" id="ARBA00023204"/>
    </source>
</evidence>
<keyword evidence="6" id="KW-0227">DNA damage</keyword>
<gene>
    <name evidence="19" type="ORF">D2V04_06535</name>
</gene>
<dbReference type="EMBL" id="QXFK01000014">
    <property type="protein sequence ID" value="RIV79618.1"/>
    <property type="molecule type" value="Genomic_DNA"/>
</dbReference>
<accession>A0A418NJV6</accession>
<dbReference type="OrthoDB" id="9810648at2"/>
<dbReference type="GO" id="GO:0044715">
    <property type="term" value="F:8-oxo-dGDP phosphatase activity"/>
    <property type="evidence" value="ECO:0007669"/>
    <property type="project" value="TreeGrafter"/>
</dbReference>
<evidence type="ECO:0000256" key="10">
    <source>
        <dbReference type="ARBA" id="ARBA00035861"/>
    </source>
</evidence>
<sequence>MERKSKWIAVVALALRKADSRWLMHRRPPEKHHGGLWEFPGGKVEPDELPDRALEREIREELGIAIRRDRLQPVSFAQSALHDGAPGIVILLYRTDHWTGEPQALEGGEVAWLTREEIIPLPKPPLDVALCRALFGGSSEKAVQ</sequence>
<dbReference type="InterPro" id="IPR015797">
    <property type="entry name" value="NUDIX_hydrolase-like_dom_sf"/>
</dbReference>
<comment type="cofactor">
    <cofactor evidence="1">
        <name>Mg(2+)</name>
        <dbReference type="ChEBI" id="CHEBI:18420"/>
    </cofactor>
</comment>
<protein>
    <recommendedName>
        <fullName evidence="13">8-oxo-dGTP diphosphatase</fullName>
        <ecNumber evidence="12">3.6.1.55</ecNumber>
    </recommendedName>
    <alternativeName>
        <fullName evidence="16">7,8-dihydro-8-oxoguanine-triphosphatase</fullName>
    </alternativeName>
    <alternativeName>
        <fullName evidence="15">Mutator protein MutT</fullName>
    </alternativeName>
    <alternativeName>
        <fullName evidence="14">dGTP pyrophosphohydrolase</fullName>
    </alternativeName>
</protein>
<evidence type="ECO:0000256" key="11">
    <source>
        <dbReference type="ARBA" id="ARBA00036904"/>
    </source>
</evidence>
<feature type="domain" description="Nudix hydrolase" evidence="18">
    <location>
        <begin position="5"/>
        <end position="135"/>
    </location>
</feature>
<evidence type="ECO:0000256" key="12">
    <source>
        <dbReference type="ARBA" id="ARBA00038905"/>
    </source>
</evidence>
<dbReference type="PROSITE" id="PS51462">
    <property type="entry name" value="NUDIX"/>
    <property type="match status" value="1"/>
</dbReference>
<name>A0A418NJV6_9SPHN</name>
<keyword evidence="7 17" id="KW-0378">Hydrolase</keyword>
<keyword evidence="4" id="KW-0235">DNA replication</keyword>
<dbReference type="EC" id="3.6.1.55" evidence="12"/>
<dbReference type="InterPro" id="IPR047127">
    <property type="entry name" value="MutT-like"/>
</dbReference>
<dbReference type="PRINTS" id="PR00502">
    <property type="entry name" value="NUDIXFAMILY"/>
</dbReference>
<keyword evidence="8" id="KW-0460">Magnesium</keyword>
<dbReference type="Gene3D" id="3.90.79.10">
    <property type="entry name" value="Nucleoside Triphosphate Pyrophosphohydrolase"/>
    <property type="match status" value="1"/>
</dbReference>
<comment type="catalytic activity">
    <reaction evidence="11">
        <text>8-oxo-GTP + H2O = 8-oxo-GMP + diphosphate + H(+)</text>
        <dbReference type="Rhea" id="RHEA:67616"/>
        <dbReference type="ChEBI" id="CHEBI:15377"/>
        <dbReference type="ChEBI" id="CHEBI:15378"/>
        <dbReference type="ChEBI" id="CHEBI:33019"/>
        <dbReference type="ChEBI" id="CHEBI:143553"/>
        <dbReference type="ChEBI" id="CHEBI:145694"/>
    </reaction>
</comment>
<dbReference type="InterPro" id="IPR000086">
    <property type="entry name" value="NUDIX_hydrolase_dom"/>
</dbReference>
<dbReference type="AlphaFoldDB" id="A0A418NJV6"/>
<evidence type="ECO:0000256" key="6">
    <source>
        <dbReference type="ARBA" id="ARBA00022763"/>
    </source>
</evidence>
<evidence type="ECO:0000259" key="18">
    <source>
        <dbReference type="PROSITE" id="PS51462"/>
    </source>
</evidence>
<dbReference type="GO" id="GO:0044716">
    <property type="term" value="F:8-oxo-GDP phosphatase activity"/>
    <property type="evidence" value="ECO:0007669"/>
    <property type="project" value="TreeGrafter"/>
</dbReference>
<comment type="catalytic activity">
    <reaction evidence="10">
        <text>8-oxo-dGTP + H2O = 8-oxo-dGMP + diphosphate + H(+)</text>
        <dbReference type="Rhea" id="RHEA:31575"/>
        <dbReference type="ChEBI" id="CHEBI:15377"/>
        <dbReference type="ChEBI" id="CHEBI:15378"/>
        <dbReference type="ChEBI" id="CHEBI:33019"/>
        <dbReference type="ChEBI" id="CHEBI:63224"/>
        <dbReference type="ChEBI" id="CHEBI:77896"/>
        <dbReference type="EC" id="3.6.1.55"/>
    </reaction>
</comment>
<evidence type="ECO:0000313" key="19">
    <source>
        <dbReference type="EMBL" id="RIV79618.1"/>
    </source>
</evidence>
<dbReference type="InterPro" id="IPR020476">
    <property type="entry name" value="Nudix_hydrolase"/>
</dbReference>
<dbReference type="CDD" id="cd03425">
    <property type="entry name" value="NUDIX_MutT_NudA_like"/>
    <property type="match status" value="1"/>
</dbReference>
<keyword evidence="5" id="KW-0479">Metal-binding</keyword>
<keyword evidence="3" id="KW-0515">Mutator protein</keyword>
<dbReference type="PROSITE" id="PS00893">
    <property type="entry name" value="NUDIX_BOX"/>
    <property type="match status" value="1"/>
</dbReference>
<evidence type="ECO:0000256" key="2">
    <source>
        <dbReference type="ARBA" id="ARBA00005582"/>
    </source>
</evidence>
<evidence type="ECO:0000256" key="15">
    <source>
        <dbReference type="ARBA" id="ARBA00041979"/>
    </source>
</evidence>
<evidence type="ECO:0000256" key="17">
    <source>
        <dbReference type="RuleBase" id="RU003476"/>
    </source>
</evidence>
<dbReference type="RefSeq" id="WP_119512450.1">
    <property type="nucleotide sequence ID" value="NZ_QXFK01000014.1"/>
</dbReference>
<comment type="similarity">
    <text evidence="2 17">Belongs to the Nudix hydrolase family.</text>
</comment>
<dbReference type="GO" id="GO:0008413">
    <property type="term" value="F:8-oxo-7,8-dihydroguanosine triphosphate pyrophosphatase activity"/>
    <property type="evidence" value="ECO:0007669"/>
    <property type="project" value="TreeGrafter"/>
</dbReference>